<reference evidence="3" key="1">
    <citation type="submission" date="2015-02" db="EMBL/GenBank/DDBJ databases">
        <title>Genome sequencing for Strongylocentrotus purpuratus.</title>
        <authorList>
            <person name="Murali S."/>
            <person name="Liu Y."/>
            <person name="Vee V."/>
            <person name="English A."/>
            <person name="Wang M."/>
            <person name="Skinner E."/>
            <person name="Han Y."/>
            <person name="Muzny D.M."/>
            <person name="Worley K.C."/>
            <person name="Gibbs R.A."/>
        </authorList>
    </citation>
    <scope>NUCLEOTIDE SEQUENCE</scope>
</reference>
<feature type="compositionally biased region" description="Acidic residues" evidence="1">
    <location>
        <begin position="185"/>
        <end position="201"/>
    </location>
</feature>
<feature type="compositionally biased region" description="Basic and acidic residues" evidence="1">
    <location>
        <begin position="417"/>
        <end position="426"/>
    </location>
</feature>
<dbReference type="Proteomes" id="UP000007110">
    <property type="component" value="Unassembled WGS sequence"/>
</dbReference>
<feature type="compositionally biased region" description="Acidic residues" evidence="1">
    <location>
        <begin position="232"/>
        <end position="249"/>
    </location>
</feature>
<dbReference type="KEGG" id="spu:115923797"/>
<feature type="compositionally biased region" description="Acidic residues" evidence="1">
    <location>
        <begin position="273"/>
        <end position="297"/>
    </location>
</feature>
<feature type="compositionally biased region" description="Basic and acidic residues" evidence="1">
    <location>
        <begin position="263"/>
        <end position="272"/>
    </location>
</feature>
<evidence type="ECO:0000313" key="3">
    <source>
        <dbReference type="Proteomes" id="UP000007110"/>
    </source>
</evidence>
<reference evidence="2" key="2">
    <citation type="submission" date="2021-01" db="UniProtKB">
        <authorList>
            <consortium name="EnsemblMetazoa"/>
        </authorList>
    </citation>
    <scope>IDENTIFICATION</scope>
</reference>
<accession>A0A7M7NY42</accession>
<organism evidence="2 3">
    <name type="scientific">Strongylocentrotus purpuratus</name>
    <name type="common">Purple sea urchin</name>
    <dbReference type="NCBI Taxonomy" id="7668"/>
    <lineage>
        <taxon>Eukaryota</taxon>
        <taxon>Metazoa</taxon>
        <taxon>Echinodermata</taxon>
        <taxon>Eleutherozoa</taxon>
        <taxon>Echinozoa</taxon>
        <taxon>Echinoidea</taxon>
        <taxon>Euechinoidea</taxon>
        <taxon>Echinacea</taxon>
        <taxon>Camarodonta</taxon>
        <taxon>Echinidea</taxon>
        <taxon>Strongylocentrotidae</taxon>
        <taxon>Strongylocentrotus</taxon>
    </lineage>
</organism>
<proteinExistence type="predicted"/>
<dbReference type="AlphaFoldDB" id="A0A7M7NY42"/>
<evidence type="ECO:0000313" key="2">
    <source>
        <dbReference type="EnsemblMetazoa" id="XP_030840984"/>
    </source>
</evidence>
<dbReference type="OrthoDB" id="10235430at2759"/>
<feature type="compositionally biased region" description="Acidic residues" evidence="1">
    <location>
        <begin position="216"/>
        <end position="225"/>
    </location>
</feature>
<protein>
    <submittedName>
        <fullName evidence="2">Uncharacterized protein</fullName>
    </submittedName>
</protein>
<feature type="region of interest" description="Disordered" evidence="1">
    <location>
        <begin position="182"/>
        <end position="304"/>
    </location>
</feature>
<name>A0A7M7NY42_STRPU</name>
<keyword evidence="3" id="KW-1185">Reference proteome</keyword>
<sequence length="426" mass="49406">MGCIRSKPVHRQDENEDGYVFDDVDEIQSTGFKLDIVEEIKSFEKIGIGGAVAVLDLGAGETESDADDNKHEEKSVDDYALAKRMQLLRDVAELQMTQLRLARDRFHWSIIQRDARRVVASLKSHPFYDEESEDIQTNGEVSLTGNDATELKEAESKDKSPAKEAAIWLLDVVLNNVDYDAQKVEEDDEQEEEQEQEGEEKCDDKDTEVPDFGYFQEEDEDTEEGEDKKDDGEEEEREDDGEEDKEEKDEEKKEEGEEDEGEEKSKEKKENEEKDEEEMKEEEEKEEEDDEEFECDDNDTHLPDFGYFQFQRLDQTWMTTRRHSRLPPPSSVNIDQPIEKQRLLLDDYNNLNSPDQVHSHDITTDLNQSQPNDEESSIDEGREKRRALAHRLGLEPRSPEFENTALPTELSRLPCRTADKRTAKRD</sequence>
<evidence type="ECO:0000256" key="1">
    <source>
        <dbReference type="SAM" id="MobiDB-lite"/>
    </source>
</evidence>
<dbReference type="GeneID" id="115923797"/>
<feature type="region of interest" description="Disordered" evidence="1">
    <location>
        <begin position="347"/>
        <end position="426"/>
    </location>
</feature>
<dbReference type="EnsemblMetazoa" id="XM_030985124">
    <property type="protein sequence ID" value="XP_030840984"/>
    <property type="gene ID" value="LOC115923797"/>
</dbReference>
<dbReference type="RefSeq" id="XP_030840984.1">
    <property type="nucleotide sequence ID" value="XM_030985124.1"/>
</dbReference>
<dbReference type="InParanoid" id="A0A7M7NY42"/>